<evidence type="ECO:0000313" key="2">
    <source>
        <dbReference type="EMBL" id="PTQ13362.1"/>
    </source>
</evidence>
<comment type="caution">
    <text evidence="2">The sequence shown here is derived from an EMBL/GenBank/DDBJ whole genome shotgun (WGS) entry which is preliminary data.</text>
</comment>
<dbReference type="EMBL" id="NWBU01000004">
    <property type="protein sequence ID" value="PTQ13362.1"/>
    <property type="molecule type" value="Genomic_DNA"/>
</dbReference>
<feature type="compositionally biased region" description="Basic and acidic residues" evidence="1">
    <location>
        <begin position="84"/>
        <end position="93"/>
    </location>
</feature>
<keyword evidence="3" id="KW-1185">Reference proteome</keyword>
<dbReference type="RefSeq" id="WP_133175342.1">
    <property type="nucleotide sequence ID" value="NZ_NWBU01000004.1"/>
</dbReference>
<proteinExistence type="predicted"/>
<evidence type="ECO:0000313" key="3">
    <source>
        <dbReference type="Proteomes" id="UP000244162"/>
    </source>
</evidence>
<protein>
    <submittedName>
        <fullName evidence="2">Uncharacterized protein</fullName>
    </submittedName>
</protein>
<name>A0A2T5G2I2_9SPHN</name>
<accession>A0A2T5G2I2</accession>
<dbReference type="Proteomes" id="UP000244162">
    <property type="component" value="Unassembled WGS sequence"/>
</dbReference>
<organism evidence="2 3">
    <name type="scientific">Sphingomonas oleivorans</name>
    <dbReference type="NCBI Taxonomy" id="1735121"/>
    <lineage>
        <taxon>Bacteria</taxon>
        <taxon>Pseudomonadati</taxon>
        <taxon>Pseudomonadota</taxon>
        <taxon>Alphaproteobacteria</taxon>
        <taxon>Sphingomonadales</taxon>
        <taxon>Sphingomonadaceae</taxon>
        <taxon>Sphingomonas</taxon>
    </lineage>
</organism>
<evidence type="ECO:0000256" key="1">
    <source>
        <dbReference type="SAM" id="MobiDB-lite"/>
    </source>
</evidence>
<gene>
    <name evidence="2" type="ORF">CLG96_04495</name>
</gene>
<dbReference type="AlphaFoldDB" id="A0A2T5G2I2"/>
<reference evidence="2 3" key="1">
    <citation type="submission" date="2017-09" db="EMBL/GenBank/DDBJ databases">
        <title>Sphingomonas panjinensis sp.nov., isolated from oil-contaminated soil.</title>
        <authorList>
            <person name="Wang L."/>
            <person name="Chen L."/>
        </authorList>
    </citation>
    <scope>NUCLEOTIDE SEQUENCE [LARGE SCALE GENOMIC DNA]</scope>
    <source>
        <strain evidence="2 3">FW-11</strain>
    </source>
</reference>
<feature type="region of interest" description="Disordered" evidence="1">
    <location>
        <begin position="47"/>
        <end position="93"/>
    </location>
</feature>
<sequence>MSDAHHEWTVHELDELRNLDAQGVPTDEIARRLSRSKDDIEDRLSLLRHADGQRMPEPSFGPDEEGDVSPSTHDTDGDPAAWVHVDRPPTHRD</sequence>